<evidence type="ECO:0000256" key="1">
    <source>
        <dbReference type="SAM" id="MobiDB-lite"/>
    </source>
</evidence>
<sequence length="159" mass="16362">FGNFGDDRPALAAAKHYPRSVGGGGGAAGAGGGRGAGGPGGTSGSHPKGADGADVDLQDAGGDVKPFEAKSHLTKPRAPVLDYTQYYPTLLPLRLPGSEVWEDEGGGEGEGGFRPSCQDLASQPDPPQQPAAELDLWDPEVEDQMFLMQLPSVMPLQPP</sequence>
<feature type="region of interest" description="Disordered" evidence="1">
    <location>
        <begin position="15"/>
        <end position="73"/>
    </location>
</feature>
<feature type="non-terminal residue" evidence="2">
    <location>
        <position position="159"/>
    </location>
</feature>
<evidence type="ECO:0000313" key="3">
    <source>
        <dbReference type="Proteomes" id="UP001054857"/>
    </source>
</evidence>
<dbReference type="AlphaFoldDB" id="A0AAD3DKJ5"/>
<feature type="non-terminal residue" evidence="2">
    <location>
        <position position="1"/>
    </location>
</feature>
<comment type="caution">
    <text evidence="2">The sequence shown here is derived from an EMBL/GenBank/DDBJ whole genome shotgun (WGS) entry which is preliminary data.</text>
</comment>
<keyword evidence="3" id="KW-1185">Reference proteome</keyword>
<proteinExistence type="predicted"/>
<gene>
    <name evidence="2" type="ORF">Agub_g4670</name>
</gene>
<organism evidence="2 3">
    <name type="scientific">Astrephomene gubernaculifera</name>
    <dbReference type="NCBI Taxonomy" id="47775"/>
    <lineage>
        <taxon>Eukaryota</taxon>
        <taxon>Viridiplantae</taxon>
        <taxon>Chlorophyta</taxon>
        <taxon>core chlorophytes</taxon>
        <taxon>Chlorophyceae</taxon>
        <taxon>CS clade</taxon>
        <taxon>Chlamydomonadales</taxon>
        <taxon>Astrephomenaceae</taxon>
        <taxon>Astrephomene</taxon>
    </lineage>
</organism>
<reference evidence="2 3" key="1">
    <citation type="journal article" date="2021" name="Sci. Rep.">
        <title>Genome sequencing of the multicellular alga Astrephomene provides insights into convergent evolution of germ-soma differentiation.</title>
        <authorList>
            <person name="Yamashita S."/>
            <person name="Yamamoto K."/>
            <person name="Matsuzaki R."/>
            <person name="Suzuki S."/>
            <person name="Yamaguchi H."/>
            <person name="Hirooka S."/>
            <person name="Minakuchi Y."/>
            <person name="Miyagishima S."/>
            <person name="Kawachi M."/>
            <person name="Toyoda A."/>
            <person name="Nozaki H."/>
        </authorList>
    </citation>
    <scope>NUCLEOTIDE SEQUENCE [LARGE SCALE GENOMIC DNA]</scope>
    <source>
        <strain evidence="2 3">NIES-4017</strain>
    </source>
</reference>
<protein>
    <submittedName>
        <fullName evidence="2">Uncharacterized protein</fullName>
    </submittedName>
</protein>
<name>A0AAD3DKJ5_9CHLO</name>
<evidence type="ECO:0000313" key="2">
    <source>
        <dbReference type="EMBL" id="GFR43574.1"/>
    </source>
</evidence>
<feature type="compositionally biased region" description="Gly residues" evidence="1">
    <location>
        <begin position="21"/>
        <end position="43"/>
    </location>
</feature>
<dbReference type="EMBL" id="BMAR01000006">
    <property type="protein sequence ID" value="GFR43574.1"/>
    <property type="molecule type" value="Genomic_DNA"/>
</dbReference>
<accession>A0AAD3DKJ5</accession>
<dbReference type="Proteomes" id="UP001054857">
    <property type="component" value="Unassembled WGS sequence"/>
</dbReference>
<feature type="region of interest" description="Disordered" evidence="1">
    <location>
        <begin position="97"/>
        <end position="138"/>
    </location>
</feature>